<dbReference type="Proteomes" id="UP000479293">
    <property type="component" value="Unassembled WGS sequence"/>
</dbReference>
<keyword evidence="2 7" id="KW-0645">Protease</keyword>
<evidence type="ECO:0000313" key="10">
    <source>
        <dbReference type="Proteomes" id="UP000479293"/>
    </source>
</evidence>
<accession>A0A7C9BK89</accession>
<feature type="active site" description="Charge relay system" evidence="6">
    <location>
        <position position="53"/>
    </location>
</feature>
<name>A0A7C9BK89_9BACT</name>
<gene>
    <name evidence="9" type="ORF">GBK04_20455</name>
</gene>
<dbReference type="RefSeq" id="WP_152762905.1">
    <property type="nucleotide sequence ID" value="NZ_WHLY01000002.1"/>
</dbReference>
<feature type="domain" description="Peptidase S1" evidence="8">
    <location>
        <begin position="35"/>
        <end position="204"/>
    </location>
</feature>
<evidence type="ECO:0000256" key="4">
    <source>
        <dbReference type="ARBA" id="ARBA00022801"/>
    </source>
</evidence>
<dbReference type="PRINTS" id="PR00839">
    <property type="entry name" value="V8PROTEASE"/>
</dbReference>
<keyword evidence="10" id="KW-1185">Reference proteome</keyword>
<evidence type="ECO:0000256" key="1">
    <source>
        <dbReference type="ARBA" id="ARBA00008764"/>
    </source>
</evidence>
<reference evidence="9 10" key="1">
    <citation type="submission" date="2019-10" db="EMBL/GenBank/DDBJ databases">
        <title>Draft Genome Sequence of Cytophagaceae sp. SJW1-29.</title>
        <authorList>
            <person name="Choi A."/>
        </authorList>
    </citation>
    <scope>NUCLEOTIDE SEQUENCE [LARGE SCALE GENOMIC DNA]</scope>
    <source>
        <strain evidence="9 10">SJW1-29</strain>
    </source>
</reference>
<dbReference type="InterPro" id="IPR009003">
    <property type="entry name" value="Peptidase_S1_PA"/>
</dbReference>
<dbReference type="GO" id="GO:0004252">
    <property type="term" value="F:serine-type endopeptidase activity"/>
    <property type="evidence" value="ECO:0007669"/>
    <property type="project" value="InterPro"/>
</dbReference>
<dbReference type="EC" id="3.4.21.-" evidence="7"/>
<proteinExistence type="inferred from homology"/>
<dbReference type="AlphaFoldDB" id="A0A7C9BK89"/>
<evidence type="ECO:0000256" key="2">
    <source>
        <dbReference type="ARBA" id="ARBA00022670"/>
    </source>
</evidence>
<keyword evidence="4 7" id="KW-0378">Hydrolase</keyword>
<protein>
    <recommendedName>
        <fullName evidence="7">Serine protease</fullName>
        <ecNumber evidence="7">3.4.21.-</ecNumber>
    </recommendedName>
</protein>
<comment type="caution">
    <text evidence="9">The sequence shown here is derived from an EMBL/GenBank/DDBJ whole genome shotgun (WGS) entry which is preliminary data.</text>
</comment>
<dbReference type="InterPro" id="IPR050966">
    <property type="entry name" value="Glutamyl_endopeptidase"/>
</dbReference>
<dbReference type="GO" id="GO:0006508">
    <property type="term" value="P:proteolysis"/>
    <property type="evidence" value="ECO:0007669"/>
    <property type="project" value="UniProtKB-KW"/>
</dbReference>
<dbReference type="Pfam" id="PF00089">
    <property type="entry name" value="Trypsin"/>
    <property type="match status" value="1"/>
</dbReference>
<evidence type="ECO:0000256" key="6">
    <source>
        <dbReference type="PIRSR" id="PIRSR608256-1"/>
    </source>
</evidence>
<feature type="active site" description="Charge relay system" evidence="6">
    <location>
        <position position="106"/>
    </location>
</feature>
<evidence type="ECO:0000256" key="7">
    <source>
        <dbReference type="RuleBase" id="RU004296"/>
    </source>
</evidence>
<dbReference type="Gene3D" id="2.40.10.10">
    <property type="entry name" value="Trypsin-like serine proteases"/>
    <property type="match status" value="2"/>
</dbReference>
<dbReference type="InterPro" id="IPR001254">
    <property type="entry name" value="Trypsin_dom"/>
</dbReference>
<keyword evidence="3" id="KW-0732">Signal</keyword>
<dbReference type="PANTHER" id="PTHR15462">
    <property type="entry name" value="SERINE PROTEASE"/>
    <property type="match status" value="1"/>
</dbReference>
<evidence type="ECO:0000313" key="9">
    <source>
        <dbReference type="EMBL" id="MPR35657.1"/>
    </source>
</evidence>
<dbReference type="InterPro" id="IPR008256">
    <property type="entry name" value="Peptidase_S1B"/>
</dbReference>
<evidence type="ECO:0000256" key="3">
    <source>
        <dbReference type="ARBA" id="ARBA00022729"/>
    </source>
</evidence>
<evidence type="ECO:0000259" key="8">
    <source>
        <dbReference type="Pfam" id="PF00089"/>
    </source>
</evidence>
<keyword evidence="5 7" id="KW-0720">Serine protease</keyword>
<dbReference type="InterPro" id="IPR043504">
    <property type="entry name" value="Peptidase_S1_PA_chymotrypsin"/>
</dbReference>
<dbReference type="PANTHER" id="PTHR15462:SF8">
    <property type="entry name" value="SERINE PROTEASE"/>
    <property type="match status" value="1"/>
</dbReference>
<dbReference type="SUPFAM" id="SSF50494">
    <property type="entry name" value="Trypsin-like serine proteases"/>
    <property type="match status" value="1"/>
</dbReference>
<sequence>MTRNRVADSELPPYSFVCLIEMYRVTHDGTPVSFVNRSTGFFIAPHVIVTAGHSLGEQDSRIHRLEIYPHQNSQIKSEQKLAVESPDFVIRKVPEYHNPYCYVKDDFGIIILKNEDLPDWTTHHFDWQNGNYAAQLPSAGQEIRIAGYPIDRPDFELWEESGKIVEVTKHCLLHPFTTTKRNSGSPIWSVEQGTPRVVGIHVSGNAASCGARPENRPYGSAVLINKRVYDTINGWIAEHEATRTRAAHDFRLAL</sequence>
<feature type="active site" description="Charge relay system" evidence="6">
    <location>
        <position position="183"/>
    </location>
</feature>
<organism evidence="9 10">
    <name type="scientific">Salmonirosea aquatica</name>
    <dbReference type="NCBI Taxonomy" id="2654236"/>
    <lineage>
        <taxon>Bacteria</taxon>
        <taxon>Pseudomonadati</taxon>
        <taxon>Bacteroidota</taxon>
        <taxon>Cytophagia</taxon>
        <taxon>Cytophagales</taxon>
        <taxon>Spirosomataceae</taxon>
        <taxon>Salmonirosea</taxon>
    </lineage>
</organism>
<evidence type="ECO:0000256" key="5">
    <source>
        <dbReference type="ARBA" id="ARBA00022825"/>
    </source>
</evidence>
<comment type="similarity">
    <text evidence="1 7">Belongs to the peptidase S1B family.</text>
</comment>
<dbReference type="EMBL" id="WHLY01000002">
    <property type="protein sequence ID" value="MPR35657.1"/>
    <property type="molecule type" value="Genomic_DNA"/>
</dbReference>